<dbReference type="Proteomes" id="UP000002630">
    <property type="component" value="Unassembled WGS sequence"/>
</dbReference>
<evidence type="ECO:0000313" key="1">
    <source>
        <dbReference type="EMBL" id="CBJ34060.1"/>
    </source>
</evidence>
<dbReference type="AlphaFoldDB" id="D7G8T1"/>
<reference evidence="1 2" key="1">
    <citation type="journal article" date="2010" name="Nature">
        <title>The Ectocarpus genome and the independent evolution of multicellularity in brown algae.</title>
        <authorList>
            <person name="Cock J.M."/>
            <person name="Sterck L."/>
            <person name="Rouze P."/>
            <person name="Scornet D."/>
            <person name="Allen A.E."/>
            <person name="Amoutzias G."/>
            <person name="Anthouard V."/>
            <person name="Artiguenave F."/>
            <person name="Aury J.M."/>
            <person name="Badger J.H."/>
            <person name="Beszteri B."/>
            <person name="Billiau K."/>
            <person name="Bonnet E."/>
            <person name="Bothwell J.H."/>
            <person name="Bowler C."/>
            <person name="Boyen C."/>
            <person name="Brownlee C."/>
            <person name="Carrano C.J."/>
            <person name="Charrier B."/>
            <person name="Cho G.Y."/>
            <person name="Coelho S.M."/>
            <person name="Collen J."/>
            <person name="Corre E."/>
            <person name="Da Silva C."/>
            <person name="Delage L."/>
            <person name="Delaroque N."/>
            <person name="Dittami S.M."/>
            <person name="Doulbeau S."/>
            <person name="Elias M."/>
            <person name="Farnham G."/>
            <person name="Gachon C.M."/>
            <person name="Gschloessl B."/>
            <person name="Heesch S."/>
            <person name="Jabbari K."/>
            <person name="Jubin C."/>
            <person name="Kawai H."/>
            <person name="Kimura K."/>
            <person name="Kloareg B."/>
            <person name="Kupper F.C."/>
            <person name="Lang D."/>
            <person name="Le Bail A."/>
            <person name="Leblanc C."/>
            <person name="Lerouge P."/>
            <person name="Lohr M."/>
            <person name="Lopez P.J."/>
            <person name="Martens C."/>
            <person name="Maumus F."/>
            <person name="Michel G."/>
            <person name="Miranda-Saavedra D."/>
            <person name="Morales J."/>
            <person name="Moreau H."/>
            <person name="Motomura T."/>
            <person name="Nagasato C."/>
            <person name="Napoli C.A."/>
            <person name="Nelson D.R."/>
            <person name="Nyvall-Collen P."/>
            <person name="Peters A.F."/>
            <person name="Pommier C."/>
            <person name="Potin P."/>
            <person name="Poulain J."/>
            <person name="Quesneville H."/>
            <person name="Read B."/>
            <person name="Rensing S.A."/>
            <person name="Ritter A."/>
            <person name="Rousvoal S."/>
            <person name="Samanta M."/>
            <person name="Samson G."/>
            <person name="Schroeder D.C."/>
            <person name="Segurens B."/>
            <person name="Strittmatter M."/>
            <person name="Tonon T."/>
            <person name="Tregear J.W."/>
            <person name="Valentin K."/>
            <person name="von Dassow P."/>
            <person name="Yamagishi T."/>
            <person name="Van de Peer Y."/>
            <person name="Wincker P."/>
        </authorList>
    </citation>
    <scope>NUCLEOTIDE SEQUENCE [LARGE SCALE GENOMIC DNA]</scope>
    <source>
        <strain evidence="2">Ec32 / CCAP1310/4</strain>
    </source>
</reference>
<dbReference type="EMBL" id="FN649760">
    <property type="protein sequence ID" value="CBJ34060.1"/>
    <property type="molecule type" value="Genomic_DNA"/>
</dbReference>
<proteinExistence type="predicted"/>
<keyword evidence="2" id="KW-1185">Reference proteome</keyword>
<name>D7G8T1_ECTSI</name>
<evidence type="ECO:0000313" key="2">
    <source>
        <dbReference type="Proteomes" id="UP000002630"/>
    </source>
</evidence>
<protein>
    <submittedName>
        <fullName evidence="1">Uncharacterized protein</fullName>
    </submittedName>
</protein>
<gene>
    <name evidence="1" type="ORF">Esi_0910_0001</name>
</gene>
<organism evidence="1 2">
    <name type="scientific">Ectocarpus siliculosus</name>
    <name type="common">Brown alga</name>
    <name type="synonym">Conferva siliculosa</name>
    <dbReference type="NCBI Taxonomy" id="2880"/>
    <lineage>
        <taxon>Eukaryota</taxon>
        <taxon>Sar</taxon>
        <taxon>Stramenopiles</taxon>
        <taxon>Ochrophyta</taxon>
        <taxon>PX clade</taxon>
        <taxon>Phaeophyceae</taxon>
        <taxon>Ectocarpales</taxon>
        <taxon>Ectocarpaceae</taxon>
        <taxon>Ectocarpus</taxon>
    </lineage>
</organism>
<dbReference type="OrthoDB" id="10283273at2759"/>
<accession>D7G8T1</accession>
<sequence>MQLSKELTKTIRRTSSLSTMMHKSGKAMIQKGAKHSDKAVGLVEGAQEVRDLCRAAGLHHKDVKHAFKSVVGGGVAAFASHRHSSHEEKEQMLAMMSGPGSNVLRVRGFSILPFKEHVKRVSRRHDNPDSRIEAMEAVVTSVKGAYYPHKINVAAWDVGLGMEEPELYDMVESGTAKNPDGLAYRYAVFRGQGVIKWKGGLQTGVPDVCCTGNLNMGPDSVWFSQILY</sequence>
<dbReference type="InParanoid" id="D7G8T1"/>